<feature type="compositionally biased region" description="Low complexity" evidence="3">
    <location>
        <begin position="1395"/>
        <end position="1423"/>
    </location>
</feature>
<dbReference type="GO" id="GO:0004674">
    <property type="term" value="F:protein serine/threonine kinase activity"/>
    <property type="evidence" value="ECO:0007669"/>
    <property type="project" value="TreeGrafter"/>
</dbReference>
<dbReference type="Pfam" id="PF00069">
    <property type="entry name" value="Pkinase"/>
    <property type="match status" value="1"/>
</dbReference>
<proteinExistence type="predicted"/>
<feature type="compositionally biased region" description="Basic residues" evidence="3">
    <location>
        <begin position="340"/>
        <end position="352"/>
    </location>
</feature>
<feature type="compositionally biased region" description="Acidic residues" evidence="3">
    <location>
        <begin position="401"/>
        <end position="421"/>
    </location>
</feature>
<feature type="domain" description="Protein kinase" evidence="4">
    <location>
        <begin position="1"/>
        <end position="182"/>
    </location>
</feature>
<feature type="compositionally biased region" description="Low complexity" evidence="3">
    <location>
        <begin position="1731"/>
        <end position="1746"/>
    </location>
</feature>
<dbReference type="PROSITE" id="PS50011">
    <property type="entry name" value="PROTEIN_KINASE_DOM"/>
    <property type="match status" value="1"/>
</dbReference>
<reference evidence="6" key="1">
    <citation type="submission" date="2017-01" db="EMBL/GenBank/DDBJ databases">
        <authorList>
            <person name="Wang Y."/>
            <person name="White M."/>
            <person name="Kvist S."/>
            <person name="Moncalvo J.-M."/>
        </authorList>
    </citation>
    <scope>NUCLEOTIDE SEQUENCE [LARGE SCALE GENOMIC DNA]</scope>
    <source>
        <strain evidence="6">COL-18-3</strain>
    </source>
</reference>
<evidence type="ECO:0000256" key="3">
    <source>
        <dbReference type="SAM" id="MobiDB-lite"/>
    </source>
</evidence>
<gene>
    <name evidence="5" type="ORF">AX774_g8082</name>
</gene>
<evidence type="ECO:0000313" key="6">
    <source>
        <dbReference type="Proteomes" id="UP000188320"/>
    </source>
</evidence>
<feature type="compositionally biased region" description="Polar residues" evidence="3">
    <location>
        <begin position="1551"/>
        <end position="1580"/>
    </location>
</feature>
<keyword evidence="5" id="KW-0418">Kinase</keyword>
<feature type="compositionally biased region" description="Basic and acidic residues" evidence="3">
    <location>
        <begin position="430"/>
        <end position="442"/>
    </location>
</feature>
<keyword evidence="6" id="KW-1185">Reference proteome</keyword>
<feature type="region of interest" description="Disordered" evidence="3">
    <location>
        <begin position="276"/>
        <end position="313"/>
    </location>
</feature>
<dbReference type="PANTHER" id="PTHR22967">
    <property type="entry name" value="SERINE/THREONINE PROTEIN KINASE"/>
    <property type="match status" value="1"/>
</dbReference>
<dbReference type="GO" id="GO:0005737">
    <property type="term" value="C:cytoplasm"/>
    <property type="evidence" value="ECO:0007669"/>
    <property type="project" value="TreeGrafter"/>
</dbReference>
<feature type="region of interest" description="Disordered" evidence="3">
    <location>
        <begin position="568"/>
        <end position="626"/>
    </location>
</feature>
<feature type="region of interest" description="Disordered" evidence="3">
    <location>
        <begin position="381"/>
        <end position="442"/>
    </location>
</feature>
<keyword evidence="2" id="KW-0175">Coiled coil</keyword>
<feature type="compositionally biased region" description="Low complexity" evidence="3">
    <location>
        <begin position="1609"/>
        <end position="1625"/>
    </location>
</feature>
<feature type="region of interest" description="Disordered" evidence="3">
    <location>
        <begin position="1716"/>
        <end position="1771"/>
    </location>
</feature>
<sequence>MGSKDSIENKEVEILENFQKICEILEYMHDLSPALVHINLITGNIFEVGNGNYVLAGLGNVKTSEECEAIMSFEELQQFKDRVRTFLPLEYCPPELVNRDSSVQIGKQADVWLLGTLLYGMSFGKSPFQGISEFEILNAQYVIPKESGYSKGFINLFQLMLREDPRERASVKKIRENVAEMLVSTILAKGKSQDVQGNVSDERIGLNKFYKKRNEATESREKRQRGKFKAKSRLELNEKRTQKQQHLYEEDNVYTTSSKEDFDSGVEFRSNEEIQCKEEQKDQQLAAESVKDENVSETVEMSQIDDEKWNMDKDDTYSQDAKILKEMISDSAKRSVFGSVRRKSTHKRKKHSEQRQHNNNEYEREVEDMYTAEEFLKVLVDNDEVDEDRSVNYQDSTNQVEDQEQDERSEESIPEITVDDELFMKSVSSTKEKEEEKEKEEVMVVVEEENKEREAIVPVKENTKENNQEVYELQENSDKAKCEAENSVREELGGDETVEIMQRQVAVKKIFEAESKDTVKQAASKNEKIHEKIHKPEGVHEKYEMHELEEVCVVVTEKNQDDIGKLVLAPEVQDNERDQSKSDEKQQFQDSVEEDNGDVIVKHATDGVLNASLEEPVTEPEPETLKNTFNDKNVERRNFVDGGDNIIENKNANNESVVYTKRMEKNLLDSATTRESDKTKKDEISAGIEIELIQQEASLAETKGEKYGIEEEILIPAQLRSGVEKKQGEPEKEGVTEETKTIGELMASEVPEIFNKPIPRPRKAEKTNRNNKDVVSKYFMLNTALDMVLASADLDPTRPLTGIFDDDFIIAKRTFAEHHRRSIIQQSKGPLSPTIGKRPILNANPNSSTGISGLKKTSFSGRYANGQYGNMGSSQSTIAEENSTFDQPDKECTDIRKLGGEQTKQLEQQQQDESKADTDDVDMEEILRKMEEYNNMLEQSSHSVLSLSPTGNNTYSNSSSGRSTDKHSSSSSSRNSTNSIAARENKLQKIVPVSTDISGNERLIKEIEGESTPDEFQSLLKKMDEYNKVVMESKSRYNKRLSRALLHTQDGMIQSFFPSNDTMPALGPSKLGQNTNGSESRRVERGTAVKEVGKFSGFGNLYGPGASREIQVKPVKKNEVYSSSNQQQLDAMLKNMEMYNSALQRIQKRAENKEKAKYEQALELVNKLEVQNTTILKRQNPLVPSGSAVEPHRRPSAMPDLKLNDSLKKLLLAKTTKTFISRDKRYQKPPSLEPIFKTSTQSPLSHPQPALQNNTDGRRNIPTISTASTTTMAAEKKSPSTTNPNGVKYKYHSGLPLPVIEEQPSLIVETTVKEELIYSQSATNTKANTKPKSKKSTDLDISINTNIHDNNYGYDAISEDESSSSIADFDLYQNFESDQSDLEDSTPYQHGDLGSINPISFSPISSTTTRSTRSHSQSYSRQSLAAGNDDIDLASSSLLFSKNLGSELFSDDHDDNPLSSSAIEIDNLLEEAHLLTNAFQLPASDDHGKDDVDTTALVDATTTTTTTTPTPLPLPLSPPKTSTSSTSVKPSTSLKPTNSTKHKKATSSTSADPPSQSLAENLSILSKKGTQNPKKSTLGANPTPGAFGSPIGSATNLTSFTPIVKLAESHNNQPSHPSHSPNSSSRHNKSFLGRSKSILTPARNSSDISRKNSISSTKPKPKKPMIQHLHMANNPNFNEDVAPSLEPRESCSADTATHSKKFYKFAMDDQVAPARSSTSHSNAARSPLDHASPAATIATTSASITTKTNTRPSVDVYNDEQDSNPKKFNSSRLRRTIKKLPFFKS</sequence>
<feature type="compositionally biased region" description="Low complexity" evidence="3">
    <location>
        <begin position="1643"/>
        <end position="1658"/>
    </location>
</feature>
<keyword evidence="1" id="KW-0547">Nucleotide-binding</keyword>
<name>A0A1R1PCD8_ZANCU</name>
<dbReference type="Proteomes" id="UP000188320">
    <property type="component" value="Unassembled WGS sequence"/>
</dbReference>
<dbReference type="GO" id="GO:0005524">
    <property type="term" value="F:ATP binding"/>
    <property type="evidence" value="ECO:0007669"/>
    <property type="project" value="InterPro"/>
</dbReference>
<protein>
    <submittedName>
        <fullName evidence="5">Putative serine/threonine-protein kinase</fullName>
    </submittedName>
</protein>
<dbReference type="EMBL" id="LSSK01001908">
    <property type="protein sequence ID" value="OMH78522.1"/>
    <property type="molecule type" value="Genomic_DNA"/>
</dbReference>
<feature type="region of interest" description="Disordered" evidence="3">
    <location>
        <begin position="520"/>
        <end position="541"/>
    </location>
</feature>
<feature type="compositionally biased region" description="Polar residues" evidence="3">
    <location>
        <begin position="391"/>
        <end position="400"/>
    </location>
</feature>
<feature type="compositionally biased region" description="Basic and acidic residues" evidence="3">
    <location>
        <begin position="353"/>
        <end position="363"/>
    </location>
</feature>
<dbReference type="Gene3D" id="1.10.510.10">
    <property type="entry name" value="Transferase(Phosphotransferase) domain 1"/>
    <property type="match status" value="1"/>
</dbReference>
<organism evidence="5 6">
    <name type="scientific">Zancudomyces culisetae</name>
    <name type="common">Gut fungus</name>
    <name type="synonym">Smittium culisetae</name>
    <dbReference type="NCBI Taxonomy" id="1213189"/>
    <lineage>
        <taxon>Eukaryota</taxon>
        <taxon>Fungi</taxon>
        <taxon>Fungi incertae sedis</taxon>
        <taxon>Zoopagomycota</taxon>
        <taxon>Kickxellomycotina</taxon>
        <taxon>Harpellomycetes</taxon>
        <taxon>Harpellales</taxon>
        <taxon>Legeriomycetaceae</taxon>
        <taxon>Zancudomyces</taxon>
    </lineage>
</organism>
<feature type="compositionally biased region" description="Low complexity" evidence="3">
    <location>
        <begin position="1519"/>
        <end position="1539"/>
    </location>
</feature>
<feature type="region of interest" description="Disordered" evidence="3">
    <location>
        <begin position="865"/>
        <end position="891"/>
    </location>
</feature>
<accession>A0A1R1PCD8</accession>
<feature type="compositionally biased region" description="Polar residues" evidence="3">
    <location>
        <begin position="1237"/>
        <end position="1255"/>
    </location>
</feature>
<feature type="region of interest" description="Disordered" evidence="3">
    <location>
        <begin position="335"/>
        <end position="365"/>
    </location>
</feature>
<feature type="region of interest" description="Disordered" evidence="3">
    <location>
        <begin position="1609"/>
        <end position="1664"/>
    </location>
</feature>
<dbReference type="OrthoDB" id="5600583at2759"/>
<feature type="compositionally biased region" description="Polar residues" evidence="3">
    <location>
        <begin position="867"/>
        <end position="886"/>
    </location>
</feature>
<feature type="coiled-coil region" evidence="2">
    <location>
        <begin position="1129"/>
        <end position="1171"/>
    </location>
</feature>
<feature type="region of interest" description="Disordered" evidence="3">
    <location>
        <begin position="902"/>
        <end position="921"/>
    </location>
</feature>
<evidence type="ECO:0000313" key="5">
    <source>
        <dbReference type="EMBL" id="OMH78522.1"/>
    </source>
</evidence>
<feature type="compositionally biased region" description="Basic and acidic residues" evidence="3">
    <location>
        <begin position="574"/>
        <end position="587"/>
    </location>
</feature>
<feature type="region of interest" description="Disordered" evidence="3">
    <location>
        <begin position="1379"/>
        <end position="1423"/>
    </location>
</feature>
<keyword evidence="5" id="KW-0808">Transferase</keyword>
<feature type="compositionally biased region" description="Polar residues" evidence="3">
    <location>
        <begin position="938"/>
        <end position="947"/>
    </location>
</feature>
<feature type="compositionally biased region" description="Low complexity" evidence="3">
    <location>
        <begin position="948"/>
        <end position="962"/>
    </location>
</feature>
<dbReference type="InterPro" id="IPR000719">
    <property type="entry name" value="Prot_kinase_dom"/>
</dbReference>
<feature type="compositionally biased region" description="Low complexity" evidence="3">
    <location>
        <begin position="902"/>
        <end position="911"/>
    </location>
</feature>
<evidence type="ECO:0000256" key="2">
    <source>
        <dbReference type="SAM" id="Coils"/>
    </source>
</evidence>
<feature type="compositionally biased region" description="Low complexity" evidence="3">
    <location>
        <begin position="969"/>
        <end position="979"/>
    </location>
</feature>
<evidence type="ECO:0000256" key="1">
    <source>
        <dbReference type="ARBA" id="ARBA00022741"/>
    </source>
</evidence>
<feature type="region of interest" description="Disordered" evidence="3">
    <location>
        <begin position="1227"/>
        <end position="1287"/>
    </location>
</feature>
<comment type="caution">
    <text evidence="5">The sequence shown here is derived from an EMBL/GenBank/DDBJ whole genome shotgun (WGS) entry which is preliminary data.</text>
</comment>
<feature type="region of interest" description="Disordered" evidence="3">
    <location>
        <begin position="938"/>
        <end position="987"/>
    </location>
</feature>
<dbReference type="PANTHER" id="PTHR22967:SF92">
    <property type="entry name" value="LD17053P"/>
    <property type="match status" value="1"/>
</dbReference>
<feature type="region of interest" description="Disordered" evidence="3">
    <location>
        <begin position="1501"/>
        <end position="1593"/>
    </location>
</feature>
<dbReference type="InterPro" id="IPR011009">
    <property type="entry name" value="Kinase-like_dom_sf"/>
</dbReference>
<dbReference type="SUPFAM" id="SSF56112">
    <property type="entry name" value="Protein kinase-like (PK-like)"/>
    <property type="match status" value="1"/>
</dbReference>
<feature type="compositionally biased region" description="Low complexity" evidence="3">
    <location>
        <begin position="1263"/>
        <end position="1273"/>
    </location>
</feature>
<evidence type="ECO:0000259" key="4">
    <source>
        <dbReference type="PROSITE" id="PS50011"/>
    </source>
</evidence>